<sequence length="150" mass="16604">MKRIMLIGPSQCGKTSLIQRLQGEALDYRKTQAIVWQDCAIDTPGEYLENRCLYSALLASACEADVVGLVQNVDAEQSWFAPMFAQVFTQPVIGIISKADALTHSNQLAWATERLNQAGVQQVFYTSAQTGAGMEDLVRFLNHDGESYVR</sequence>
<dbReference type="PIRSF" id="PIRSF036409">
    <property type="entry name" value="EutP_PduV"/>
    <property type="match status" value="1"/>
</dbReference>
<keyword evidence="3" id="KW-1185">Reference proteome</keyword>
<accession>A0ABV6EHC0</accession>
<dbReference type="PANTHER" id="PTHR40453">
    <property type="entry name" value="PROTEIN YOEF"/>
    <property type="match status" value="1"/>
</dbReference>
<dbReference type="NCBIfam" id="TIGR02528">
    <property type="entry name" value="EutP"/>
    <property type="match status" value="1"/>
</dbReference>
<evidence type="ECO:0000313" key="2">
    <source>
        <dbReference type="EMBL" id="MFC0228397.1"/>
    </source>
</evidence>
<gene>
    <name evidence="2" type="ORF">ACFFJ3_18165</name>
</gene>
<evidence type="ECO:0000256" key="1">
    <source>
        <dbReference type="PIRNR" id="PIRNR036409"/>
    </source>
</evidence>
<dbReference type="InterPro" id="IPR012381">
    <property type="entry name" value="EutP_PduV"/>
</dbReference>
<proteinExistence type="inferred from homology"/>
<evidence type="ECO:0000313" key="3">
    <source>
        <dbReference type="Proteomes" id="UP001589792"/>
    </source>
</evidence>
<comment type="caution">
    <text evidence="2">The sequence shown here is derived from an EMBL/GenBank/DDBJ whole genome shotgun (WGS) entry which is preliminary data.</text>
</comment>
<keyword evidence="1" id="KW-0547">Nucleotide-binding</keyword>
<dbReference type="Gene3D" id="3.40.50.300">
    <property type="entry name" value="P-loop containing nucleotide triphosphate hydrolases"/>
    <property type="match status" value="1"/>
</dbReference>
<dbReference type="EMBL" id="JBHLXG010000018">
    <property type="protein sequence ID" value="MFC0228397.1"/>
    <property type="molecule type" value="Genomic_DNA"/>
</dbReference>
<dbReference type="InterPro" id="IPR027417">
    <property type="entry name" value="P-loop_NTPase"/>
</dbReference>
<reference evidence="2 3" key="1">
    <citation type="submission" date="2024-09" db="EMBL/GenBank/DDBJ databases">
        <authorList>
            <person name="Sun Q."/>
            <person name="Mori K."/>
        </authorList>
    </citation>
    <scope>NUCLEOTIDE SEQUENCE [LARGE SCALE GENOMIC DNA]</scope>
    <source>
        <strain evidence="2 3">CCM 8626</strain>
    </source>
</reference>
<protein>
    <submittedName>
        <fullName evidence="2">EutP/PduV family microcompartment system protein</fullName>
    </submittedName>
</protein>
<name>A0ABV6EHC0_9GAMM</name>
<organism evidence="2 3">
    <name type="scientific">Serratia aquatilis</name>
    <dbReference type="NCBI Taxonomy" id="1737515"/>
    <lineage>
        <taxon>Bacteria</taxon>
        <taxon>Pseudomonadati</taxon>
        <taxon>Pseudomonadota</taxon>
        <taxon>Gammaproteobacteria</taxon>
        <taxon>Enterobacterales</taxon>
        <taxon>Yersiniaceae</taxon>
        <taxon>Serratia</taxon>
    </lineage>
</organism>
<dbReference type="Proteomes" id="UP001589792">
    <property type="component" value="Unassembled WGS sequence"/>
</dbReference>
<dbReference type="PANTHER" id="PTHR40453:SF1">
    <property type="entry name" value="PROTEIN YOEF"/>
    <property type="match status" value="1"/>
</dbReference>
<dbReference type="SUPFAM" id="SSF52540">
    <property type="entry name" value="P-loop containing nucleoside triphosphate hydrolases"/>
    <property type="match status" value="1"/>
</dbReference>
<comment type="similarity">
    <text evidence="1">Belongs to the EutP/PduV family.</text>
</comment>
<dbReference type="Pfam" id="PF10662">
    <property type="entry name" value="PduV-EutP"/>
    <property type="match status" value="1"/>
</dbReference>
<dbReference type="RefSeq" id="WP_380677958.1">
    <property type="nucleotide sequence ID" value="NZ_CP173186.1"/>
</dbReference>